<evidence type="ECO:0000256" key="3">
    <source>
        <dbReference type="ARBA" id="ARBA00023163"/>
    </source>
</evidence>
<sequence length="347" mass="36984">MEAVMATMQDVARLANVSLSTVSYALSETRPVTAATKARIEAAMSELGYHRNAAARSLASHRSHVLALIFPAMQQGLGGTVTEFVASAADTARQSGYQLVLWPFGATQSREIRDLAQQGQADGVLLMEVRLDDPRVEALRKAGVPFTMIGRTARVDDLSYVDIDFTRTTEDAVAYLTDLGHERIAFLNHSQASREEGYGPTVRAHDGYTAAMRRRGLVPHAILCDESPGAGRTAMSELLAGDPDLTAVITMNEIATFGVTVELQSRDLQIPRDVSVLAIVTSPGVGAMSHPPLTTMHAPGAALGRLGVQSLLALLQVGETPSTDPVLLPCPLEPGGSTGPVPPERRR</sequence>
<dbReference type="AlphaFoldDB" id="A0A4V1ZH35"/>
<proteinExistence type="predicted"/>
<evidence type="ECO:0000256" key="4">
    <source>
        <dbReference type="SAM" id="MobiDB-lite"/>
    </source>
</evidence>
<comment type="caution">
    <text evidence="6">The sequence shown here is derived from an EMBL/GenBank/DDBJ whole genome shotgun (WGS) entry which is preliminary data.</text>
</comment>
<evidence type="ECO:0000256" key="2">
    <source>
        <dbReference type="ARBA" id="ARBA00023125"/>
    </source>
</evidence>
<evidence type="ECO:0000259" key="5">
    <source>
        <dbReference type="PROSITE" id="PS50932"/>
    </source>
</evidence>
<dbReference type="Pfam" id="PF13377">
    <property type="entry name" value="Peripla_BP_3"/>
    <property type="match status" value="1"/>
</dbReference>
<dbReference type="PANTHER" id="PTHR30146">
    <property type="entry name" value="LACI-RELATED TRANSCRIPTIONAL REPRESSOR"/>
    <property type="match status" value="1"/>
</dbReference>
<gene>
    <name evidence="6" type="ORF">EUA98_12495</name>
</gene>
<organism evidence="6 7">
    <name type="scientific">Pengzhenrongella frigida</name>
    <dbReference type="NCBI Taxonomy" id="1259133"/>
    <lineage>
        <taxon>Bacteria</taxon>
        <taxon>Bacillati</taxon>
        <taxon>Actinomycetota</taxon>
        <taxon>Actinomycetes</taxon>
        <taxon>Micrococcales</taxon>
        <taxon>Pengzhenrongella</taxon>
    </lineage>
</organism>
<keyword evidence="7" id="KW-1185">Reference proteome</keyword>
<dbReference type="SMART" id="SM00354">
    <property type="entry name" value="HTH_LACI"/>
    <property type="match status" value="1"/>
</dbReference>
<evidence type="ECO:0000256" key="1">
    <source>
        <dbReference type="ARBA" id="ARBA00023015"/>
    </source>
</evidence>
<keyword evidence="1" id="KW-0805">Transcription regulation</keyword>
<dbReference type="PROSITE" id="PS50932">
    <property type="entry name" value="HTH_LACI_2"/>
    <property type="match status" value="1"/>
</dbReference>
<protein>
    <submittedName>
        <fullName evidence="6">LacI family transcriptional regulator</fullName>
    </submittedName>
</protein>
<evidence type="ECO:0000313" key="6">
    <source>
        <dbReference type="EMBL" id="RYV50664.1"/>
    </source>
</evidence>
<dbReference type="Pfam" id="PF00356">
    <property type="entry name" value="LacI"/>
    <property type="match status" value="1"/>
</dbReference>
<dbReference type="PROSITE" id="PS00356">
    <property type="entry name" value="HTH_LACI_1"/>
    <property type="match status" value="1"/>
</dbReference>
<dbReference type="InterPro" id="IPR000843">
    <property type="entry name" value="HTH_LacI"/>
</dbReference>
<dbReference type="Proteomes" id="UP000293764">
    <property type="component" value="Unassembled WGS sequence"/>
</dbReference>
<name>A0A4V1ZH35_9MICO</name>
<keyword evidence="3" id="KW-0804">Transcription</keyword>
<dbReference type="EMBL" id="SDWW01000029">
    <property type="protein sequence ID" value="RYV50664.1"/>
    <property type="molecule type" value="Genomic_DNA"/>
</dbReference>
<dbReference type="Gene3D" id="3.40.50.2300">
    <property type="match status" value="2"/>
</dbReference>
<dbReference type="InterPro" id="IPR046335">
    <property type="entry name" value="LacI/GalR-like_sensor"/>
</dbReference>
<feature type="domain" description="HTH lacI-type" evidence="5">
    <location>
        <begin position="6"/>
        <end position="60"/>
    </location>
</feature>
<accession>A0A4V1ZH35</accession>
<evidence type="ECO:0000313" key="7">
    <source>
        <dbReference type="Proteomes" id="UP000293764"/>
    </source>
</evidence>
<keyword evidence="2" id="KW-0238">DNA-binding</keyword>
<dbReference type="OrthoDB" id="252678at2"/>
<dbReference type="InterPro" id="IPR010982">
    <property type="entry name" value="Lambda_DNA-bd_dom_sf"/>
</dbReference>
<dbReference type="GO" id="GO:0003700">
    <property type="term" value="F:DNA-binding transcription factor activity"/>
    <property type="evidence" value="ECO:0007669"/>
    <property type="project" value="TreeGrafter"/>
</dbReference>
<dbReference type="Gene3D" id="1.10.260.40">
    <property type="entry name" value="lambda repressor-like DNA-binding domains"/>
    <property type="match status" value="1"/>
</dbReference>
<dbReference type="GO" id="GO:0000976">
    <property type="term" value="F:transcription cis-regulatory region binding"/>
    <property type="evidence" value="ECO:0007669"/>
    <property type="project" value="TreeGrafter"/>
</dbReference>
<dbReference type="PANTHER" id="PTHR30146:SF153">
    <property type="entry name" value="LACTOSE OPERON REPRESSOR"/>
    <property type="match status" value="1"/>
</dbReference>
<dbReference type="SUPFAM" id="SSF53822">
    <property type="entry name" value="Periplasmic binding protein-like I"/>
    <property type="match status" value="1"/>
</dbReference>
<dbReference type="InterPro" id="IPR028082">
    <property type="entry name" value="Peripla_BP_I"/>
</dbReference>
<dbReference type="SUPFAM" id="SSF47413">
    <property type="entry name" value="lambda repressor-like DNA-binding domains"/>
    <property type="match status" value="1"/>
</dbReference>
<dbReference type="CDD" id="cd01392">
    <property type="entry name" value="HTH_LacI"/>
    <property type="match status" value="1"/>
</dbReference>
<feature type="region of interest" description="Disordered" evidence="4">
    <location>
        <begin position="324"/>
        <end position="347"/>
    </location>
</feature>
<reference evidence="6 7" key="1">
    <citation type="submission" date="2019-01" db="EMBL/GenBank/DDBJ databases">
        <title>Novel species of Cellulomonas.</title>
        <authorList>
            <person name="Liu Q."/>
            <person name="Xin Y.-H."/>
        </authorList>
    </citation>
    <scope>NUCLEOTIDE SEQUENCE [LARGE SCALE GENOMIC DNA]</scope>
    <source>
        <strain evidence="6 7">HLT2-17</strain>
    </source>
</reference>